<gene>
    <name evidence="2" type="ORF">QBC42DRAFT_263025</name>
</gene>
<feature type="compositionally biased region" description="Low complexity" evidence="1">
    <location>
        <begin position="536"/>
        <end position="546"/>
    </location>
</feature>
<reference evidence="2" key="2">
    <citation type="submission" date="2023-06" db="EMBL/GenBank/DDBJ databases">
        <authorList>
            <consortium name="Lawrence Berkeley National Laboratory"/>
            <person name="Mondo S.J."/>
            <person name="Hensen N."/>
            <person name="Bonometti L."/>
            <person name="Westerberg I."/>
            <person name="Brannstrom I.O."/>
            <person name="Guillou S."/>
            <person name="Cros-Aarteil S."/>
            <person name="Calhoun S."/>
            <person name="Haridas S."/>
            <person name="Kuo A."/>
            <person name="Pangilinan J."/>
            <person name="Riley R."/>
            <person name="Labutti K."/>
            <person name="Andreopoulos B."/>
            <person name="Lipzen A."/>
            <person name="Chen C."/>
            <person name="Yanf M."/>
            <person name="Daum C."/>
            <person name="Ng V."/>
            <person name="Clum A."/>
            <person name="Steindorff A."/>
            <person name="Ohm R."/>
            <person name="Martin F."/>
            <person name="Silar P."/>
            <person name="Natvig D."/>
            <person name="Lalanne C."/>
            <person name="Gautier V."/>
            <person name="Ament-Velasquez S.L."/>
            <person name="Kruys A."/>
            <person name="Hutchinson M.I."/>
            <person name="Powell A.J."/>
            <person name="Barry K."/>
            <person name="Miller A.N."/>
            <person name="Grigoriev I.V."/>
            <person name="Debuchy R."/>
            <person name="Gladieux P."/>
            <person name="Thoren M.H."/>
            <person name="Johannesson H."/>
        </authorList>
    </citation>
    <scope>NUCLEOTIDE SEQUENCE</scope>
    <source>
        <strain evidence="2">PSN324</strain>
    </source>
</reference>
<feature type="compositionally biased region" description="Polar residues" evidence="1">
    <location>
        <begin position="31"/>
        <end position="49"/>
    </location>
</feature>
<feature type="compositionally biased region" description="Low complexity" evidence="1">
    <location>
        <begin position="75"/>
        <end position="85"/>
    </location>
</feature>
<accession>A0AAV9HWF9</accession>
<feature type="region of interest" description="Disordered" evidence="1">
    <location>
        <begin position="574"/>
        <end position="710"/>
    </location>
</feature>
<evidence type="ECO:0000313" key="2">
    <source>
        <dbReference type="EMBL" id="KAK4464663.1"/>
    </source>
</evidence>
<name>A0AAV9HWF9_9PEZI</name>
<feature type="compositionally biased region" description="Basic and acidic residues" evidence="1">
    <location>
        <begin position="663"/>
        <end position="675"/>
    </location>
</feature>
<feature type="region of interest" description="Disordered" evidence="1">
    <location>
        <begin position="384"/>
        <end position="405"/>
    </location>
</feature>
<organism evidence="2 3">
    <name type="scientific">Cladorrhinum samala</name>
    <dbReference type="NCBI Taxonomy" id="585594"/>
    <lineage>
        <taxon>Eukaryota</taxon>
        <taxon>Fungi</taxon>
        <taxon>Dikarya</taxon>
        <taxon>Ascomycota</taxon>
        <taxon>Pezizomycotina</taxon>
        <taxon>Sordariomycetes</taxon>
        <taxon>Sordariomycetidae</taxon>
        <taxon>Sordariales</taxon>
        <taxon>Podosporaceae</taxon>
        <taxon>Cladorrhinum</taxon>
    </lineage>
</organism>
<feature type="compositionally biased region" description="Basic and acidic residues" evidence="1">
    <location>
        <begin position="621"/>
        <end position="635"/>
    </location>
</feature>
<feature type="compositionally biased region" description="Polar residues" evidence="1">
    <location>
        <begin position="462"/>
        <end position="479"/>
    </location>
</feature>
<feature type="compositionally biased region" description="Acidic residues" evidence="1">
    <location>
        <begin position="676"/>
        <end position="685"/>
    </location>
</feature>
<proteinExistence type="predicted"/>
<feature type="compositionally biased region" description="Basic residues" evidence="1">
    <location>
        <begin position="636"/>
        <end position="646"/>
    </location>
</feature>
<keyword evidence="3" id="KW-1185">Reference proteome</keyword>
<reference evidence="2" key="1">
    <citation type="journal article" date="2023" name="Mol. Phylogenet. Evol.">
        <title>Genome-scale phylogeny and comparative genomics of the fungal order Sordariales.</title>
        <authorList>
            <person name="Hensen N."/>
            <person name="Bonometti L."/>
            <person name="Westerberg I."/>
            <person name="Brannstrom I.O."/>
            <person name="Guillou S."/>
            <person name="Cros-Aarteil S."/>
            <person name="Calhoun S."/>
            <person name="Haridas S."/>
            <person name="Kuo A."/>
            <person name="Mondo S."/>
            <person name="Pangilinan J."/>
            <person name="Riley R."/>
            <person name="LaButti K."/>
            <person name="Andreopoulos B."/>
            <person name="Lipzen A."/>
            <person name="Chen C."/>
            <person name="Yan M."/>
            <person name="Daum C."/>
            <person name="Ng V."/>
            <person name="Clum A."/>
            <person name="Steindorff A."/>
            <person name="Ohm R.A."/>
            <person name="Martin F."/>
            <person name="Silar P."/>
            <person name="Natvig D.O."/>
            <person name="Lalanne C."/>
            <person name="Gautier V."/>
            <person name="Ament-Velasquez S.L."/>
            <person name="Kruys A."/>
            <person name="Hutchinson M.I."/>
            <person name="Powell A.J."/>
            <person name="Barry K."/>
            <person name="Miller A.N."/>
            <person name="Grigoriev I.V."/>
            <person name="Debuchy R."/>
            <person name="Gladieux P."/>
            <person name="Hiltunen Thoren M."/>
            <person name="Johannesson H."/>
        </authorList>
    </citation>
    <scope>NUCLEOTIDE SEQUENCE</scope>
    <source>
        <strain evidence="2">PSN324</strain>
    </source>
</reference>
<evidence type="ECO:0000256" key="1">
    <source>
        <dbReference type="SAM" id="MobiDB-lite"/>
    </source>
</evidence>
<dbReference type="AlphaFoldDB" id="A0AAV9HWF9"/>
<feature type="region of interest" description="Disordered" evidence="1">
    <location>
        <begin position="458"/>
        <end position="546"/>
    </location>
</feature>
<sequence>MMSSLLTRLDTVTRRNDGNQQAAQAPPPTPSTVNSMATDTMLSRQTSIQSRDRSSHSLTTTTTATSWGQTGVSPRSSHQQSQRQSYLSPHLRSASSSPLSPEQRAVLEESFTAKHGDLTARAAMLLAEIQALKCLGSVSQIANFSSSSPTDDLEEDGEDHHQTVSEEEALRLDEDMLAFLRGIGHGNLASAPSSYYPASGQDDYTELPVVLKPQAPIRALARSITAALSIYDRDAAYDLAIQDFQALLAGSSSSALYYSSLPAEVSARASLLSSALPSSPDPDIFVSEAIMHFEHEVMLPQNPRYYVNSTTFKYKVSLADIPRERFLSTSDHHAWDMQELVNEIVRKDQGKEMRNPVTGDAFAPEDVKRIRGHPLGRGIVVAAAGQEEKEVQSDQSPPPTRDSDKRISLASFSFQSRGLEEEKEVFTPASFEPAPAPAAISSTTTTAAAAAAETTSLPFNLPSINNTRTAAQKPSTPSPSLFFPNPFKLASLSPASTSASSPATATHIQTPTGKPPPPPPYSFGTENEHSSGQPCSTSTSTTSTTTTSKWKFLVNSKHNHNPWESSLTGENLFNIPGSYPGAEPPFPGGGGDAAEGLAELGCDEVFPLQQQQQQQQKQKQKKEQKQKQKQEQKQKQREKRNSKRISHNNPFSDDAEQSFLVAKGKEKVDDHHDDGYNEEEEEGYGDGEREEGPQEEEESDFDWGKQPLAFGRVQRVVEVRVGDNGGPKK</sequence>
<feature type="compositionally biased region" description="Low complexity" evidence="1">
    <location>
        <begin position="489"/>
        <end position="506"/>
    </location>
</feature>
<protein>
    <submittedName>
        <fullName evidence="2">Uncharacterized protein</fullName>
    </submittedName>
</protein>
<dbReference type="Proteomes" id="UP001321749">
    <property type="component" value="Unassembled WGS sequence"/>
</dbReference>
<feature type="region of interest" description="Disordered" evidence="1">
    <location>
        <begin position="1"/>
        <end position="103"/>
    </location>
</feature>
<feature type="compositionally biased region" description="Low complexity" evidence="1">
    <location>
        <begin position="56"/>
        <end position="66"/>
    </location>
</feature>
<dbReference type="EMBL" id="MU864946">
    <property type="protein sequence ID" value="KAK4464663.1"/>
    <property type="molecule type" value="Genomic_DNA"/>
</dbReference>
<comment type="caution">
    <text evidence="2">The sequence shown here is derived from an EMBL/GenBank/DDBJ whole genome shotgun (WGS) entry which is preliminary data.</text>
</comment>
<evidence type="ECO:0000313" key="3">
    <source>
        <dbReference type="Proteomes" id="UP001321749"/>
    </source>
</evidence>